<name>A0A0U1Q015_9BURK</name>
<dbReference type="Proteomes" id="UP000050580">
    <property type="component" value="Unassembled WGS sequence"/>
</dbReference>
<dbReference type="EMBL" id="LBNQ01000022">
    <property type="protein sequence ID" value="KKW68108.1"/>
    <property type="molecule type" value="Genomic_DNA"/>
</dbReference>
<reference evidence="2 3" key="1">
    <citation type="submission" date="2015-05" db="EMBL/GenBank/DDBJ databases">
        <title>Draft genome sequence of Lampropedia sp. CT6, isolated from the microbial mat of a hot water spring, located at Manikaran, India.</title>
        <authorList>
            <person name="Tripathi C."/>
            <person name="Rani P."/>
            <person name="Mahato N.K."/>
            <person name="Lal R."/>
        </authorList>
    </citation>
    <scope>NUCLEOTIDE SEQUENCE [LARGE SCALE GENOMIC DNA]</scope>
    <source>
        <strain evidence="2 3">CT6</strain>
    </source>
</reference>
<evidence type="ECO:0000256" key="1">
    <source>
        <dbReference type="SAM" id="Phobius"/>
    </source>
</evidence>
<sequence>MYLLGLSLLFLALKYFAIGPIAQWSWWWIAVPFALTAGWWAWADWSGYTKRKVVERENRRKQQRIQRDRARLGLKVDRKKP</sequence>
<dbReference type="RefSeq" id="WP_046741507.1">
    <property type="nucleotide sequence ID" value="NZ_LBNQ01000022.1"/>
</dbReference>
<keyword evidence="1" id="KW-1133">Transmembrane helix</keyword>
<evidence type="ECO:0008006" key="4">
    <source>
        <dbReference type="Google" id="ProtNLM"/>
    </source>
</evidence>
<comment type="caution">
    <text evidence="2">The sequence shown here is derived from an EMBL/GenBank/DDBJ whole genome shotgun (WGS) entry which is preliminary data.</text>
</comment>
<evidence type="ECO:0000313" key="2">
    <source>
        <dbReference type="EMBL" id="KKW68108.1"/>
    </source>
</evidence>
<gene>
    <name evidence="2" type="ORF">AAV94_06395</name>
</gene>
<proteinExistence type="predicted"/>
<evidence type="ECO:0000313" key="3">
    <source>
        <dbReference type="Proteomes" id="UP000050580"/>
    </source>
</evidence>
<feature type="transmembrane region" description="Helical" evidence="1">
    <location>
        <begin position="26"/>
        <end position="43"/>
    </location>
</feature>
<keyword evidence="1" id="KW-0812">Transmembrane</keyword>
<dbReference type="NCBIfam" id="TIGR04438">
    <property type="entry name" value="small_Trp_rich"/>
    <property type="match status" value="1"/>
</dbReference>
<keyword evidence="3" id="KW-1185">Reference proteome</keyword>
<accession>A0A0U1Q015</accession>
<dbReference type="OrthoDB" id="8689816at2"/>
<dbReference type="PATRIC" id="fig|1610491.3.peg.1357"/>
<dbReference type="AlphaFoldDB" id="A0A0U1Q015"/>
<keyword evidence="1" id="KW-0472">Membrane</keyword>
<organism evidence="2 3">
    <name type="scientific">Lampropedia cohaerens</name>
    <dbReference type="NCBI Taxonomy" id="1610491"/>
    <lineage>
        <taxon>Bacteria</taxon>
        <taxon>Pseudomonadati</taxon>
        <taxon>Pseudomonadota</taxon>
        <taxon>Betaproteobacteria</taxon>
        <taxon>Burkholderiales</taxon>
        <taxon>Comamonadaceae</taxon>
        <taxon>Lampropedia</taxon>
    </lineage>
</organism>
<protein>
    <recommendedName>
        <fullName evidence="4">Small Trp-rich protein</fullName>
    </recommendedName>
</protein>
<dbReference type="InterPro" id="IPR031044">
    <property type="entry name" value="Small_Trp_rich"/>
</dbReference>